<dbReference type="Proteomes" id="UP000812287">
    <property type="component" value="Unassembled WGS sequence"/>
</dbReference>
<dbReference type="RefSeq" id="XP_043041653.1">
    <property type="nucleotide sequence ID" value="XM_043182162.1"/>
</dbReference>
<gene>
    <name evidence="2" type="ORF">BT62DRAFT_756008</name>
</gene>
<organism evidence="2 3">
    <name type="scientific">Guyanagaster necrorhizus</name>
    <dbReference type="NCBI Taxonomy" id="856835"/>
    <lineage>
        <taxon>Eukaryota</taxon>
        <taxon>Fungi</taxon>
        <taxon>Dikarya</taxon>
        <taxon>Basidiomycota</taxon>
        <taxon>Agaricomycotina</taxon>
        <taxon>Agaricomycetes</taxon>
        <taxon>Agaricomycetidae</taxon>
        <taxon>Agaricales</taxon>
        <taxon>Marasmiineae</taxon>
        <taxon>Physalacriaceae</taxon>
        <taxon>Guyanagaster</taxon>
    </lineage>
</organism>
<dbReference type="AlphaFoldDB" id="A0A9P7VVK1"/>
<reference evidence="2" key="1">
    <citation type="submission" date="2020-11" db="EMBL/GenBank/DDBJ databases">
        <title>Adaptations for nitrogen fixation in a non-lichenized fungal sporocarp promotes dispersal by wood-feeding termites.</title>
        <authorList>
            <consortium name="DOE Joint Genome Institute"/>
            <person name="Koch R.A."/>
            <person name="Yoon G."/>
            <person name="Arayal U."/>
            <person name="Lail K."/>
            <person name="Amirebrahimi M."/>
            <person name="Labutti K."/>
            <person name="Lipzen A."/>
            <person name="Riley R."/>
            <person name="Barry K."/>
            <person name="Henrissat B."/>
            <person name="Grigoriev I.V."/>
            <person name="Herr J.R."/>
            <person name="Aime M.C."/>
        </authorList>
    </citation>
    <scope>NUCLEOTIDE SEQUENCE</scope>
    <source>
        <strain evidence="2">MCA 3950</strain>
    </source>
</reference>
<evidence type="ECO:0000313" key="2">
    <source>
        <dbReference type="EMBL" id="KAG7448153.1"/>
    </source>
</evidence>
<proteinExistence type="predicted"/>
<comment type="caution">
    <text evidence="2">The sequence shown here is derived from an EMBL/GenBank/DDBJ whole genome shotgun (WGS) entry which is preliminary data.</text>
</comment>
<sequence>MDHFLTLLHSFVLFFVSRLFLRCYPEDRIRCLIYLSQLPVISPSPSLSPLSLPGDAFLPTGMSLVVPPSSQYFFFSIDIAATMEVHCDGDDDLMLQKLHGLQDRMYAGSCLMIEGRVNKDNKYHVIDIRPVRQGLTKPHPRKPQHARPSMCVHILPETAHPRSREPLKVLKPLPWNNCYHPTCYDICASVATE</sequence>
<feature type="chain" id="PRO_5040144611" evidence="1">
    <location>
        <begin position="24"/>
        <end position="193"/>
    </location>
</feature>
<accession>A0A9P7VVK1</accession>
<dbReference type="OrthoDB" id="3053346at2759"/>
<name>A0A9P7VVK1_9AGAR</name>
<dbReference type="GeneID" id="66104458"/>
<evidence type="ECO:0000313" key="3">
    <source>
        <dbReference type="Proteomes" id="UP000812287"/>
    </source>
</evidence>
<protein>
    <submittedName>
        <fullName evidence="2">Uncharacterized protein</fullName>
    </submittedName>
</protein>
<evidence type="ECO:0000256" key="1">
    <source>
        <dbReference type="SAM" id="SignalP"/>
    </source>
</evidence>
<feature type="signal peptide" evidence="1">
    <location>
        <begin position="1"/>
        <end position="23"/>
    </location>
</feature>
<dbReference type="EMBL" id="MU250530">
    <property type="protein sequence ID" value="KAG7448153.1"/>
    <property type="molecule type" value="Genomic_DNA"/>
</dbReference>
<keyword evidence="1" id="KW-0732">Signal</keyword>
<keyword evidence="3" id="KW-1185">Reference proteome</keyword>